<reference evidence="3" key="1">
    <citation type="journal article" date="2019" name="Int. J. Syst. Evol. Microbiol.">
        <title>The Global Catalogue of Microorganisms (GCM) 10K type strain sequencing project: providing services to taxonomists for standard genome sequencing and annotation.</title>
        <authorList>
            <consortium name="The Broad Institute Genomics Platform"/>
            <consortium name="The Broad Institute Genome Sequencing Center for Infectious Disease"/>
            <person name="Wu L."/>
            <person name="Ma J."/>
        </authorList>
    </citation>
    <scope>NUCLEOTIDE SEQUENCE [LARGE SCALE GENOMIC DNA]</scope>
    <source>
        <strain evidence="3">KCTC 3913</strain>
    </source>
</reference>
<protein>
    <recommendedName>
        <fullName evidence="4">DksA C4-type domain-containing protein</fullName>
    </recommendedName>
</protein>
<dbReference type="RefSeq" id="WP_377937619.1">
    <property type="nucleotide sequence ID" value="NZ_JBHUMF010000031.1"/>
</dbReference>
<evidence type="ECO:0000313" key="2">
    <source>
        <dbReference type="EMBL" id="MFD2682901.1"/>
    </source>
</evidence>
<evidence type="ECO:0008006" key="4">
    <source>
        <dbReference type="Google" id="ProtNLM"/>
    </source>
</evidence>
<keyword evidence="3" id="KW-1185">Reference proteome</keyword>
<gene>
    <name evidence="2" type="ORF">ACFSUL_19340</name>
</gene>
<proteinExistence type="predicted"/>
<accession>A0ABW5RW07</accession>
<name>A0ABW5RW07_9BACI</name>
<dbReference type="Gene3D" id="1.20.120.910">
    <property type="entry name" value="DksA, coiled-coil domain"/>
    <property type="match status" value="1"/>
</dbReference>
<evidence type="ECO:0000313" key="3">
    <source>
        <dbReference type="Proteomes" id="UP001597506"/>
    </source>
</evidence>
<dbReference type="Proteomes" id="UP001597506">
    <property type="component" value="Unassembled WGS sequence"/>
</dbReference>
<dbReference type="PROSITE" id="PS51128">
    <property type="entry name" value="ZF_DKSA_2"/>
    <property type="match status" value="1"/>
</dbReference>
<feature type="zinc finger region" description="dksA C4-type" evidence="1">
    <location>
        <begin position="56"/>
        <end position="80"/>
    </location>
</feature>
<dbReference type="EMBL" id="JBHUMF010000031">
    <property type="protein sequence ID" value="MFD2682901.1"/>
    <property type="molecule type" value="Genomic_DNA"/>
</dbReference>
<sequence length="95" mass="11212">MAVNQYENIIQELELTLKELENSQSENPIVGQCIQEEKKDVQQALHKVKTKSFGYCELSGEEIPFEFIKINPTIQNMDQVNEWLRYGKKQWTTNY</sequence>
<evidence type="ECO:0000256" key="1">
    <source>
        <dbReference type="PROSITE-ProRule" id="PRU00510"/>
    </source>
</evidence>
<comment type="caution">
    <text evidence="2">The sequence shown here is derived from an EMBL/GenBank/DDBJ whole genome shotgun (WGS) entry which is preliminary data.</text>
</comment>
<organism evidence="2 3">
    <name type="scientific">Bacillus seohaeanensis</name>
    <dbReference type="NCBI Taxonomy" id="284580"/>
    <lineage>
        <taxon>Bacteria</taxon>
        <taxon>Bacillati</taxon>
        <taxon>Bacillota</taxon>
        <taxon>Bacilli</taxon>
        <taxon>Bacillales</taxon>
        <taxon>Bacillaceae</taxon>
        <taxon>Bacillus</taxon>
    </lineage>
</organism>